<dbReference type="InterPro" id="IPR055170">
    <property type="entry name" value="GFO_IDH_MocA-like_dom"/>
</dbReference>
<evidence type="ECO:0000256" key="1">
    <source>
        <dbReference type="ARBA" id="ARBA00010928"/>
    </source>
</evidence>
<dbReference type="Gene3D" id="3.30.360.10">
    <property type="entry name" value="Dihydrodipicolinate Reductase, domain 2"/>
    <property type="match status" value="1"/>
</dbReference>
<feature type="region of interest" description="Disordered" evidence="11">
    <location>
        <begin position="463"/>
        <end position="491"/>
    </location>
</feature>
<dbReference type="EC" id="1.3.1.20" evidence="3"/>
<sequence length="491" mass="55114">MLKLITLIKSRSKKLGVRCYQNRLPTVLSQKTNSVGRFGVGMVACDIKDYTLWRPRPRQLHINRFTDRNGPSNSDAGSEEQNGEGGEGADWTANDGTVLRWGIAPVSLMADDFATALSVLPPNHHRIVSCVAAYQSHALAFAERHHVENVYTSFEDLAKCPNVDVVYISPLNPQHSELCHLMLNHDKHVLCEKPLCMTEDQVKKVLEKARARRLFLMEGMWPRCVPAYHYIRHQILRNRLGELQHVHCTLGLPIAHNRLALYGGVTTDFGVYGLQLALWIFREVPRSIQVSGRVNADNVDVAADIELTFSRNQIATIEVTSEKRLSNRAIIQGKDGCIKMTNYWCPTRLVTEEADFEFPLPGSDQALPTHYHNRLGMCYEADEVRKCILGGRNESDMFSHNESLLVANLIDSIHAELGVGSYAVTHKVPDLQKEIECARDIVEDPEELASETCRVVQKIDVGETLPPPETQKELAMEATTHTRPTVSQTPP</sequence>
<evidence type="ECO:0000313" key="15">
    <source>
        <dbReference type="Proteomes" id="UP000007801"/>
    </source>
</evidence>
<keyword evidence="2 14" id="KW-0560">Oxidoreductase</keyword>
<comment type="similarity">
    <text evidence="1">Belongs to the Gfo/Idh/MocA family.</text>
</comment>
<dbReference type="EMBL" id="CH902620">
    <property type="protein sequence ID" value="EDV31458.1"/>
    <property type="molecule type" value="Genomic_DNA"/>
</dbReference>
<dbReference type="AlphaFoldDB" id="B3MK40"/>
<dbReference type="FunCoup" id="B3MK40">
    <property type="interactions" value="70"/>
</dbReference>
<dbReference type="OrthoDB" id="2129491at2759"/>
<dbReference type="PANTHER" id="PTHR22604">
    <property type="entry name" value="OXIDOREDUCTASES"/>
    <property type="match status" value="1"/>
</dbReference>
<proteinExistence type="inferred from homology"/>
<evidence type="ECO:0000256" key="10">
    <source>
        <dbReference type="ARBA" id="ARBA00049233"/>
    </source>
</evidence>
<dbReference type="GO" id="GO:0047837">
    <property type="term" value="F:D-xylose 1-dehydrogenase (NADP+) activity"/>
    <property type="evidence" value="ECO:0007669"/>
    <property type="project" value="UniProtKB-EC"/>
</dbReference>
<dbReference type="KEGG" id="dan:6497366"/>
<dbReference type="InterPro" id="IPR000683">
    <property type="entry name" value="Gfo/Idh/MocA-like_OxRdtase_N"/>
</dbReference>
<dbReference type="HOGENOM" id="CLU_023194_7_4_1"/>
<evidence type="ECO:0000256" key="4">
    <source>
        <dbReference type="ARBA" id="ARBA00038984"/>
    </source>
</evidence>
<evidence type="ECO:0000256" key="3">
    <source>
        <dbReference type="ARBA" id="ARBA00038853"/>
    </source>
</evidence>
<dbReference type="eggNOG" id="KOG2741">
    <property type="taxonomic scope" value="Eukaryota"/>
</dbReference>
<feature type="domain" description="Gfo/Idh/MocA-like oxidoreductase N-terminal" evidence="12">
    <location>
        <begin position="102"/>
        <end position="218"/>
    </location>
</feature>
<name>B3MK40_DROAN</name>
<dbReference type="InterPro" id="IPR036291">
    <property type="entry name" value="NAD(P)-bd_dom_sf"/>
</dbReference>
<evidence type="ECO:0000256" key="9">
    <source>
        <dbReference type="ARBA" id="ARBA00047423"/>
    </source>
</evidence>
<dbReference type="InParanoid" id="B3MK40"/>
<feature type="compositionally biased region" description="Polar residues" evidence="11">
    <location>
        <begin position="479"/>
        <end position="491"/>
    </location>
</feature>
<evidence type="ECO:0000256" key="11">
    <source>
        <dbReference type="SAM" id="MobiDB-lite"/>
    </source>
</evidence>
<evidence type="ECO:0000256" key="7">
    <source>
        <dbReference type="ARBA" id="ARBA00042988"/>
    </source>
</evidence>
<evidence type="ECO:0000259" key="12">
    <source>
        <dbReference type="Pfam" id="PF01408"/>
    </source>
</evidence>
<dbReference type="GO" id="GO:0000166">
    <property type="term" value="F:nucleotide binding"/>
    <property type="evidence" value="ECO:0007669"/>
    <property type="project" value="InterPro"/>
</dbReference>
<dbReference type="STRING" id="7217.B3MK40"/>
<dbReference type="Proteomes" id="UP000007801">
    <property type="component" value="Unassembled WGS sequence"/>
</dbReference>
<dbReference type="Gene3D" id="3.40.50.720">
    <property type="entry name" value="NAD(P)-binding Rossmann-like Domain"/>
    <property type="match status" value="1"/>
</dbReference>
<dbReference type="SMR" id="B3MK40"/>
<dbReference type="EC" id="1.1.1.179" evidence="4"/>
<keyword evidence="15" id="KW-1185">Reference proteome</keyword>
<dbReference type="Pfam" id="PF22725">
    <property type="entry name" value="GFO_IDH_MocA_C3"/>
    <property type="match status" value="1"/>
</dbReference>
<evidence type="ECO:0000256" key="2">
    <source>
        <dbReference type="ARBA" id="ARBA00023002"/>
    </source>
</evidence>
<evidence type="ECO:0000256" key="5">
    <source>
        <dbReference type="ARBA" id="ARBA00040603"/>
    </source>
</evidence>
<feature type="region of interest" description="Disordered" evidence="11">
    <location>
        <begin position="62"/>
        <end position="90"/>
    </location>
</feature>
<evidence type="ECO:0000256" key="8">
    <source>
        <dbReference type="ARBA" id="ARBA00043025"/>
    </source>
</evidence>
<feature type="domain" description="GFO/IDH/MocA-like oxidoreductase" evidence="13">
    <location>
        <begin position="229"/>
        <end position="338"/>
    </location>
</feature>
<protein>
    <recommendedName>
        <fullName evidence="5">Trans-1,2-dihydrobenzene-1,2-diol dehydrogenase</fullName>
        <ecNumber evidence="4">1.1.1.179</ecNumber>
        <ecNumber evidence="3">1.3.1.20</ecNumber>
    </recommendedName>
    <alternativeName>
        <fullName evidence="8">D-xylose 1-dehydrogenase</fullName>
    </alternativeName>
    <alternativeName>
        <fullName evidence="7">D-xylose-NADP dehydrogenase</fullName>
    </alternativeName>
    <alternativeName>
        <fullName evidence="6">Dimeric dihydrodiol dehydrogenase</fullName>
    </alternativeName>
</protein>
<dbReference type="SUPFAM" id="SSF55347">
    <property type="entry name" value="Glyceraldehyde-3-phosphate dehydrogenase-like, C-terminal domain"/>
    <property type="match status" value="1"/>
</dbReference>
<evidence type="ECO:0000259" key="13">
    <source>
        <dbReference type="Pfam" id="PF22725"/>
    </source>
</evidence>
<dbReference type="SUPFAM" id="SSF51735">
    <property type="entry name" value="NAD(P)-binding Rossmann-fold domains"/>
    <property type="match status" value="1"/>
</dbReference>
<dbReference type="GO" id="GO:0047115">
    <property type="term" value="F:trans-1,2-dihydrobenzene-1,2-diol dehydrogenase activity"/>
    <property type="evidence" value="ECO:0007669"/>
    <property type="project" value="UniProtKB-EC"/>
</dbReference>
<comment type="catalytic activity">
    <reaction evidence="9">
        <text>(1R,2R)-1,2-dihydrobenzene-1,2-diol + NADP(+) = catechol + NADPH + H(+)</text>
        <dbReference type="Rhea" id="RHEA:16729"/>
        <dbReference type="ChEBI" id="CHEBI:10702"/>
        <dbReference type="ChEBI" id="CHEBI:15378"/>
        <dbReference type="ChEBI" id="CHEBI:18135"/>
        <dbReference type="ChEBI" id="CHEBI:57783"/>
        <dbReference type="ChEBI" id="CHEBI:58349"/>
        <dbReference type="EC" id="1.3.1.20"/>
    </reaction>
</comment>
<dbReference type="PhylomeDB" id="B3MK40"/>
<gene>
    <name evidence="14" type="primary">Dana\GF14543</name>
    <name evidence="14" type="synonym">dana_GLEANR_15305</name>
    <name evidence="14" type="ORF">GF14543</name>
</gene>
<reference evidence="14 15" key="1">
    <citation type="journal article" date="2007" name="Nature">
        <title>Evolution of genes and genomes on the Drosophila phylogeny.</title>
        <authorList>
            <consortium name="Drosophila 12 Genomes Consortium"/>
            <person name="Clark A.G."/>
            <person name="Eisen M.B."/>
            <person name="Smith D.R."/>
            <person name="Bergman C.M."/>
            <person name="Oliver B."/>
            <person name="Markow T.A."/>
            <person name="Kaufman T.C."/>
            <person name="Kellis M."/>
            <person name="Gelbart W."/>
            <person name="Iyer V.N."/>
            <person name="Pollard D.A."/>
            <person name="Sackton T.B."/>
            <person name="Larracuente A.M."/>
            <person name="Singh N.D."/>
            <person name="Abad J.P."/>
            <person name="Abt D.N."/>
            <person name="Adryan B."/>
            <person name="Aguade M."/>
            <person name="Akashi H."/>
            <person name="Anderson W.W."/>
            <person name="Aquadro C.F."/>
            <person name="Ardell D.H."/>
            <person name="Arguello R."/>
            <person name="Artieri C.G."/>
            <person name="Barbash D.A."/>
            <person name="Barker D."/>
            <person name="Barsanti P."/>
            <person name="Batterham P."/>
            <person name="Batzoglou S."/>
            <person name="Begun D."/>
            <person name="Bhutkar A."/>
            <person name="Blanco E."/>
            <person name="Bosak S.A."/>
            <person name="Bradley R.K."/>
            <person name="Brand A.D."/>
            <person name="Brent M.R."/>
            <person name="Brooks A.N."/>
            <person name="Brown R.H."/>
            <person name="Butlin R.K."/>
            <person name="Caggese C."/>
            <person name="Calvi B.R."/>
            <person name="Bernardo de Carvalho A."/>
            <person name="Caspi A."/>
            <person name="Castrezana S."/>
            <person name="Celniker S.E."/>
            <person name="Chang J.L."/>
            <person name="Chapple C."/>
            <person name="Chatterji S."/>
            <person name="Chinwalla A."/>
            <person name="Civetta A."/>
            <person name="Clifton S.W."/>
            <person name="Comeron J.M."/>
            <person name="Costello J.C."/>
            <person name="Coyne J.A."/>
            <person name="Daub J."/>
            <person name="David R.G."/>
            <person name="Delcher A.L."/>
            <person name="Delehaunty K."/>
            <person name="Do C.B."/>
            <person name="Ebling H."/>
            <person name="Edwards K."/>
            <person name="Eickbush T."/>
            <person name="Evans J.D."/>
            <person name="Filipski A."/>
            <person name="Findeiss S."/>
            <person name="Freyhult E."/>
            <person name="Fulton L."/>
            <person name="Fulton R."/>
            <person name="Garcia A.C."/>
            <person name="Gardiner A."/>
            <person name="Garfield D.A."/>
            <person name="Garvin B.E."/>
            <person name="Gibson G."/>
            <person name="Gilbert D."/>
            <person name="Gnerre S."/>
            <person name="Godfrey J."/>
            <person name="Good R."/>
            <person name="Gotea V."/>
            <person name="Gravely B."/>
            <person name="Greenberg A.J."/>
            <person name="Griffiths-Jones S."/>
            <person name="Gross S."/>
            <person name="Guigo R."/>
            <person name="Gustafson E.A."/>
            <person name="Haerty W."/>
            <person name="Hahn M.W."/>
            <person name="Halligan D.L."/>
            <person name="Halpern A.L."/>
            <person name="Halter G.M."/>
            <person name="Han M.V."/>
            <person name="Heger A."/>
            <person name="Hillier L."/>
            <person name="Hinrichs A.S."/>
            <person name="Holmes I."/>
            <person name="Hoskins R.A."/>
            <person name="Hubisz M.J."/>
            <person name="Hultmark D."/>
            <person name="Huntley M.A."/>
            <person name="Jaffe D.B."/>
            <person name="Jagadeeshan S."/>
            <person name="Jeck W.R."/>
            <person name="Johnson J."/>
            <person name="Jones C.D."/>
            <person name="Jordan W.C."/>
            <person name="Karpen G.H."/>
            <person name="Kataoka E."/>
            <person name="Keightley P.D."/>
            <person name="Kheradpour P."/>
            <person name="Kirkness E.F."/>
            <person name="Koerich L.B."/>
            <person name="Kristiansen K."/>
            <person name="Kudrna D."/>
            <person name="Kulathinal R.J."/>
            <person name="Kumar S."/>
            <person name="Kwok R."/>
            <person name="Lander E."/>
            <person name="Langley C.H."/>
            <person name="Lapoint R."/>
            <person name="Lazzaro B.P."/>
            <person name="Lee S.J."/>
            <person name="Levesque L."/>
            <person name="Li R."/>
            <person name="Lin C.F."/>
            <person name="Lin M.F."/>
            <person name="Lindblad-Toh K."/>
            <person name="Llopart A."/>
            <person name="Long M."/>
            <person name="Low L."/>
            <person name="Lozovsky E."/>
            <person name="Lu J."/>
            <person name="Luo M."/>
            <person name="Machado C.A."/>
            <person name="Makalowski W."/>
            <person name="Marzo M."/>
            <person name="Matsuda M."/>
            <person name="Matzkin L."/>
            <person name="McAllister B."/>
            <person name="McBride C.S."/>
            <person name="McKernan B."/>
            <person name="McKernan K."/>
            <person name="Mendez-Lago M."/>
            <person name="Minx P."/>
            <person name="Mollenhauer M.U."/>
            <person name="Montooth K."/>
            <person name="Mount S.M."/>
            <person name="Mu X."/>
            <person name="Myers E."/>
            <person name="Negre B."/>
            <person name="Newfeld S."/>
            <person name="Nielsen R."/>
            <person name="Noor M.A."/>
            <person name="O'Grady P."/>
            <person name="Pachter L."/>
            <person name="Papaceit M."/>
            <person name="Parisi M.J."/>
            <person name="Parisi M."/>
            <person name="Parts L."/>
            <person name="Pedersen J.S."/>
            <person name="Pesole G."/>
            <person name="Phillippy A.M."/>
            <person name="Ponting C.P."/>
            <person name="Pop M."/>
            <person name="Porcelli D."/>
            <person name="Powell J.R."/>
            <person name="Prohaska S."/>
            <person name="Pruitt K."/>
            <person name="Puig M."/>
            <person name="Quesneville H."/>
            <person name="Ram K.R."/>
            <person name="Rand D."/>
            <person name="Rasmussen M.D."/>
            <person name="Reed L.K."/>
            <person name="Reenan R."/>
            <person name="Reily A."/>
            <person name="Remington K.A."/>
            <person name="Rieger T.T."/>
            <person name="Ritchie M.G."/>
            <person name="Robin C."/>
            <person name="Rogers Y.H."/>
            <person name="Rohde C."/>
            <person name="Rozas J."/>
            <person name="Rubenfield M.J."/>
            <person name="Ruiz A."/>
            <person name="Russo S."/>
            <person name="Salzberg S.L."/>
            <person name="Sanchez-Gracia A."/>
            <person name="Saranga D.J."/>
            <person name="Sato H."/>
            <person name="Schaeffer S.W."/>
            <person name="Schatz M.C."/>
            <person name="Schlenke T."/>
            <person name="Schwartz R."/>
            <person name="Segarra C."/>
            <person name="Singh R.S."/>
            <person name="Sirot L."/>
            <person name="Sirota M."/>
            <person name="Sisneros N.B."/>
            <person name="Smith C.D."/>
            <person name="Smith T.F."/>
            <person name="Spieth J."/>
            <person name="Stage D.E."/>
            <person name="Stark A."/>
            <person name="Stephan W."/>
            <person name="Strausberg R.L."/>
            <person name="Strempel S."/>
            <person name="Sturgill D."/>
            <person name="Sutton G."/>
            <person name="Sutton G.G."/>
            <person name="Tao W."/>
            <person name="Teichmann S."/>
            <person name="Tobari Y.N."/>
            <person name="Tomimura Y."/>
            <person name="Tsolas J.M."/>
            <person name="Valente V.L."/>
            <person name="Venter E."/>
            <person name="Venter J.C."/>
            <person name="Vicario S."/>
            <person name="Vieira F.G."/>
            <person name="Vilella A.J."/>
            <person name="Villasante A."/>
            <person name="Walenz B."/>
            <person name="Wang J."/>
            <person name="Wasserman M."/>
            <person name="Watts T."/>
            <person name="Wilson D."/>
            <person name="Wilson R.K."/>
            <person name="Wing R.A."/>
            <person name="Wolfner M.F."/>
            <person name="Wong A."/>
            <person name="Wong G.K."/>
            <person name="Wu C.I."/>
            <person name="Wu G."/>
            <person name="Yamamoto D."/>
            <person name="Yang H.P."/>
            <person name="Yang S.P."/>
            <person name="Yorke J.A."/>
            <person name="Yoshida K."/>
            <person name="Zdobnov E."/>
            <person name="Zhang P."/>
            <person name="Zhang Y."/>
            <person name="Zimin A.V."/>
            <person name="Baldwin J."/>
            <person name="Abdouelleil A."/>
            <person name="Abdulkadir J."/>
            <person name="Abebe A."/>
            <person name="Abera B."/>
            <person name="Abreu J."/>
            <person name="Acer S.C."/>
            <person name="Aftuck L."/>
            <person name="Alexander A."/>
            <person name="An P."/>
            <person name="Anderson E."/>
            <person name="Anderson S."/>
            <person name="Arachi H."/>
            <person name="Azer M."/>
            <person name="Bachantsang P."/>
            <person name="Barry A."/>
            <person name="Bayul T."/>
            <person name="Berlin A."/>
            <person name="Bessette D."/>
            <person name="Bloom T."/>
            <person name="Blye J."/>
            <person name="Boguslavskiy L."/>
            <person name="Bonnet C."/>
            <person name="Boukhgalter B."/>
            <person name="Bourzgui I."/>
            <person name="Brown A."/>
            <person name="Cahill P."/>
            <person name="Channer S."/>
            <person name="Cheshatsang Y."/>
            <person name="Chuda L."/>
            <person name="Citroen M."/>
            <person name="Collymore A."/>
            <person name="Cooke P."/>
            <person name="Costello M."/>
            <person name="D'Aco K."/>
            <person name="Daza R."/>
            <person name="De Haan G."/>
            <person name="DeGray S."/>
            <person name="DeMaso C."/>
            <person name="Dhargay N."/>
            <person name="Dooley K."/>
            <person name="Dooley E."/>
            <person name="Doricent M."/>
            <person name="Dorje P."/>
            <person name="Dorjee K."/>
            <person name="Dupes A."/>
            <person name="Elong R."/>
            <person name="Falk J."/>
            <person name="Farina A."/>
            <person name="Faro S."/>
            <person name="Ferguson D."/>
            <person name="Fisher S."/>
            <person name="Foley C.D."/>
            <person name="Franke A."/>
            <person name="Friedrich D."/>
            <person name="Gadbois L."/>
            <person name="Gearin G."/>
            <person name="Gearin C.R."/>
            <person name="Giannoukos G."/>
            <person name="Goode T."/>
            <person name="Graham J."/>
            <person name="Grandbois E."/>
            <person name="Grewal S."/>
            <person name="Gyaltsen K."/>
            <person name="Hafez N."/>
            <person name="Hagos B."/>
            <person name="Hall J."/>
            <person name="Henson C."/>
            <person name="Hollinger A."/>
            <person name="Honan T."/>
            <person name="Huard M.D."/>
            <person name="Hughes L."/>
            <person name="Hurhula B."/>
            <person name="Husby M.E."/>
            <person name="Kamat A."/>
            <person name="Kanga B."/>
            <person name="Kashin S."/>
            <person name="Khazanovich D."/>
            <person name="Kisner P."/>
            <person name="Lance K."/>
            <person name="Lara M."/>
            <person name="Lee W."/>
            <person name="Lennon N."/>
            <person name="Letendre F."/>
            <person name="LeVine R."/>
            <person name="Lipovsky A."/>
            <person name="Liu X."/>
            <person name="Liu J."/>
            <person name="Liu S."/>
            <person name="Lokyitsang T."/>
            <person name="Lokyitsang Y."/>
            <person name="Lubonja R."/>
            <person name="Lui A."/>
            <person name="MacDonald P."/>
            <person name="Magnisalis V."/>
            <person name="Maru K."/>
            <person name="Matthews C."/>
            <person name="McCusker W."/>
            <person name="McDonough S."/>
            <person name="Mehta T."/>
            <person name="Meldrim J."/>
            <person name="Meneus L."/>
            <person name="Mihai O."/>
            <person name="Mihalev A."/>
            <person name="Mihova T."/>
            <person name="Mittelman R."/>
            <person name="Mlenga V."/>
            <person name="Montmayeur A."/>
            <person name="Mulrain L."/>
            <person name="Navidi A."/>
            <person name="Naylor J."/>
            <person name="Negash T."/>
            <person name="Nguyen T."/>
            <person name="Nguyen N."/>
            <person name="Nicol R."/>
            <person name="Norbu C."/>
            <person name="Norbu N."/>
            <person name="Novod N."/>
            <person name="O'Neill B."/>
            <person name="Osman S."/>
            <person name="Markiewicz E."/>
            <person name="Oyono O.L."/>
            <person name="Patti C."/>
            <person name="Phunkhang P."/>
            <person name="Pierre F."/>
            <person name="Priest M."/>
            <person name="Raghuraman S."/>
            <person name="Rege F."/>
            <person name="Reyes R."/>
            <person name="Rise C."/>
            <person name="Rogov P."/>
            <person name="Ross K."/>
            <person name="Ryan E."/>
            <person name="Settipalli S."/>
            <person name="Shea T."/>
            <person name="Sherpa N."/>
            <person name="Shi L."/>
            <person name="Shih D."/>
            <person name="Sparrow T."/>
            <person name="Spaulding J."/>
            <person name="Stalker J."/>
            <person name="Stange-Thomann N."/>
            <person name="Stavropoulos S."/>
            <person name="Stone C."/>
            <person name="Strader C."/>
            <person name="Tesfaye S."/>
            <person name="Thomson T."/>
            <person name="Thoulutsang Y."/>
            <person name="Thoulutsang D."/>
            <person name="Topham K."/>
            <person name="Topping I."/>
            <person name="Tsamla T."/>
            <person name="Vassiliev H."/>
            <person name="Vo A."/>
            <person name="Wangchuk T."/>
            <person name="Wangdi T."/>
            <person name="Weiand M."/>
            <person name="Wilkinson J."/>
            <person name="Wilson A."/>
            <person name="Yadav S."/>
            <person name="Young G."/>
            <person name="Yu Q."/>
            <person name="Zembek L."/>
            <person name="Zhong D."/>
            <person name="Zimmer A."/>
            <person name="Zwirko Z."/>
            <person name="Jaffe D.B."/>
            <person name="Alvarez P."/>
            <person name="Brockman W."/>
            <person name="Butler J."/>
            <person name="Chin C."/>
            <person name="Gnerre S."/>
            <person name="Grabherr M."/>
            <person name="Kleber M."/>
            <person name="Mauceli E."/>
            <person name="MacCallum I."/>
        </authorList>
    </citation>
    <scope>NUCLEOTIDE SEQUENCE [LARGE SCALE GENOMIC DNA]</scope>
    <source>
        <strain evidence="15">Tucson 14024-0371.13</strain>
    </source>
</reference>
<dbReference type="PANTHER" id="PTHR22604:SF105">
    <property type="entry name" value="TRANS-1,2-DIHYDROBENZENE-1,2-DIOL DEHYDROGENASE"/>
    <property type="match status" value="1"/>
</dbReference>
<organism evidence="14 15">
    <name type="scientific">Drosophila ananassae</name>
    <name type="common">Fruit fly</name>
    <dbReference type="NCBI Taxonomy" id="7217"/>
    <lineage>
        <taxon>Eukaryota</taxon>
        <taxon>Metazoa</taxon>
        <taxon>Ecdysozoa</taxon>
        <taxon>Arthropoda</taxon>
        <taxon>Hexapoda</taxon>
        <taxon>Insecta</taxon>
        <taxon>Pterygota</taxon>
        <taxon>Neoptera</taxon>
        <taxon>Endopterygota</taxon>
        <taxon>Diptera</taxon>
        <taxon>Brachycera</taxon>
        <taxon>Muscomorpha</taxon>
        <taxon>Ephydroidea</taxon>
        <taxon>Drosophilidae</taxon>
        <taxon>Drosophila</taxon>
        <taxon>Sophophora</taxon>
    </lineage>
</organism>
<dbReference type="OMA" id="IYVREQI"/>
<dbReference type="Pfam" id="PF01408">
    <property type="entry name" value="GFO_IDH_MocA"/>
    <property type="match status" value="1"/>
</dbReference>
<dbReference type="InterPro" id="IPR050984">
    <property type="entry name" value="Gfo/Idh/MocA_domain"/>
</dbReference>
<comment type="catalytic activity">
    <reaction evidence="10">
        <text>D-xylose + NADP(+) = D-xylono-1,5-lactone + NADPH + H(+)</text>
        <dbReference type="Rhea" id="RHEA:22000"/>
        <dbReference type="ChEBI" id="CHEBI:15378"/>
        <dbReference type="ChEBI" id="CHEBI:15867"/>
        <dbReference type="ChEBI" id="CHEBI:53455"/>
        <dbReference type="ChEBI" id="CHEBI:57783"/>
        <dbReference type="ChEBI" id="CHEBI:58349"/>
        <dbReference type="EC" id="1.1.1.179"/>
    </reaction>
</comment>
<dbReference type="GeneID" id="6497366"/>
<evidence type="ECO:0000313" key="14">
    <source>
        <dbReference type="EMBL" id="EDV31458.1"/>
    </source>
</evidence>
<accession>B3MK40</accession>
<evidence type="ECO:0000256" key="6">
    <source>
        <dbReference type="ARBA" id="ARBA00042926"/>
    </source>
</evidence>